<evidence type="ECO:0000313" key="3">
    <source>
        <dbReference type="Proteomes" id="UP000815677"/>
    </source>
</evidence>
<keyword evidence="3" id="KW-1185">Reference proteome</keyword>
<feature type="compositionally biased region" description="Low complexity" evidence="1">
    <location>
        <begin position="159"/>
        <end position="175"/>
    </location>
</feature>
<feature type="region of interest" description="Disordered" evidence="1">
    <location>
        <begin position="590"/>
        <end position="626"/>
    </location>
</feature>
<evidence type="ECO:0000313" key="2">
    <source>
        <dbReference type="EMBL" id="GAT48742.1"/>
    </source>
</evidence>
<feature type="region of interest" description="Disordered" evidence="1">
    <location>
        <begin position="90"/>
        <end position="541"/>
    </location>
</feature>
<dbReference type="Proteomes" id="UP000815677">
    <property type="component" value="Unassembled WGS sequence"/>
</dbReference>
<evidence type="ECO:0000256" key="1">
    <source>
        <dbReference type="SAM" id="MobiDB-lite"/>
    </source>
</evidence>
<dbReference type="EMBL" id="DF844911">
    <property type="protein sequence ID" value="GAT48742.1"/>
    <property type="molecule type" value="Genomic_DNA"/>
</dbReference>
<feature type="region of interest" description="Disordered" evidence="1">
    <location>
        <begin position="645"/>
        <end position="665"/>
    </location>
</feature>
<feature type="compositionally biased region" description="Acidic residues" evidence="1">
    <location>
        <begin position="346"/>
        <end position="361"/>
    </location>
</feature>
<accession>A0ABQ0LDY4</accession>
<organism evidence="2 3">
    <name type="scientific">Mycena chlorophos</name>
    <name type="common">Agaric fungus</name>
    <name type="synonym">Agaricus chlorophos</name>
    <dbReference type="NCBI Taxonomy" id="658473"/>
    <lineage>
        <taxon>Eukaryota</taxon>
        <taxon>Fungi</taxon>
        <taxon>Dikarya</taxon>
        <taxon>Basidiomycota</taxon>
        <taxon>Agaricomycotina</taxon>
        <taxon>Agaricomycetes</taxon>
        <taxon>Agaricomycetidae</taxon>
        <taxon>Agaricales</taxon>
        <taxon>Marasmiineae</taxon>
        <taxon>Mycenaceae</taxon>
        <taxon>Mycena</taxon>
    </lineage>
</organism>
<protein>
    <submittedName>
        <fullName evidence="2">Uncharacterized protein</fullName>
    </submittedName>
</protein>
<feature type="compositionally biased region" description="Pro residues" evidence="1">
    <location>
        <begin position="206"/>
        <end position="225"/>
    </location>
</feature>
<sequence length="665" mass="71533">MDDEVPPSDGEDELVSFPVPIVASRPVTEAISSFTTIPQVNHTHDPIASSSSAMPTAGQRPRPRPKPKLKGMPGAVAPIPAAAMDTSLIESFSEQPMSSLSDRVKMRDRSSSSKNVVDAPSAFSTSSLRGKPSDIIEITDTETSADELAMPAKKKRGVKLVVKTPPKPVSTSSLPPSDPFPESTNNNDLPPPPLPLQDDDMAPPIDVLPPPPSTSPSRSPAPAPKPPKKSRKKKADGEDTNGDNPPKKPRAKKAKKDAETVDGAGEGGEKPKKQRKKKEKEKEKEKVFTSAEFILDSDDEQELLPPPPPVDSSDDAVKPVSTVSVPDSQAGDELVPVVGEKRKRDDDEDGGDEMGDDEDGPSDGGKKKATKKAKVASDGAPKKGVAARKGKANVVMSDNDDDELVEPSKRGKKRPLAVLSDDEDGDKDEPPVPPSPQAPKPTSKSKQPAKKKPKKAVASESEDVGDEESAPKPKPTKKKAKKAVASDSEDVEDAENKEPTRELSPPPEPNTTSSQNLNENAKQPPNQPIGTPKPINNVAKYALGGARSKSLNTPLSQLINKVNSLPNSPFPAMGGKAFYSPYAKFSKRALSNIAPLHPNRRTPPPPPPPPAPKPKTKKEKEMEERWEEEMIEAVGGWEEWQKLGEEEQKAARRAKRQRELEGWDD</sequence>
<proteinExistence type="predicted"/>
<feature type="region of interest" description="Disordered" evidence="1">
    <location>
        <begin position="35"/>
        <end position="75"/>
    </location>
</feature>
<feature type="compositionally biased region" description="Pro residues" evidence="1">
    <location>
        <begin position="601"/>
        <end position="613"/>
    </location>
</feature>
<name>A0ABQ0LDY4_MYCCL</name>
<feature type="compositionally biased region" description="Polar residues" evidence="1">
    <location>
        <begin position="510"/>
        <end position="524"/>
    </location>
</feature>
<gene>
    <name evidence="2" type="ORF">MCHLO_06121</name>
</gene>
<feature type="compositionally biased region" description="Polar residues" evidence="1">
    <location>
        <begin position="90"/>
        <end position="101"/>
    </location>
</feature>
<reference evidence="2" key="1">
    <citation type="submission" date="2014-09" db="EMBL/GenBank/DDBJ databases">
        <title>Genome sequence of the luminous mushroom Mycena chlorophos for searching fungal bioluminescence genes.</title>
        <authorList>
            <person name="Tanaka Y."/>
            <person name="Kasuga D."/>
            <person name="Oba Y."/>
            <person name="Hase S."/>
            <person name="Sato K."/>
            <person name="Oba Y."/>
            <person name="Sakakibara Y."/>
        </authorList>
    </citation>
    <scope>NUCLEOTIDE SEQUENCE</scope>
</reference>
<feature type="compositionally biased region" description="Basic and acidic residues" evidence="1">
    <location>
        <begin position="102"/>
        <end position="111"/>
    </location>
</feature>